<evidence type="ECO:0000313" key="1">
    <source>
        <dbReference type="EMBL" id="RUT05447.1"/>
    </source>
</evidence>
<dbReference type="RefSeq" id="WP_127081936.1">
    <property type="nucleotide sequence ID" value="NZ_RSCL01000008.1"/>
</dbReference>
<dbReference type="Proteomes" id="UP000271624">
    <property type="component" value="Unassembled WGS sequence"/>
</dbReference>
<dbReference type="SUPFAM" id="SSF88659">
    <property type="entry name" value="Sigma3 and sigma4 domains of RNA polymerase sigma factors"/>
    <property type="match status" value="1"/>
</dbReference>
<accession>A0A433VH85</accession>
<proteinExistence type="predicted"/>
<dbReference type="AlphaFoldDB" id="A0A433VH85"/>
<name>A0A433VH85_9CYAN</name>
<protein>
    <submittedName>
        <fullName evidence="1">Uncharacterized protein</fullName>
    </submittedName>
</protein>
<gene>
    <name evidence="1" type="ORF">DSM106972_034540</name>
</gene>
<dbReference type="EMBL" id="RSCL01000008">
    <property type="protein sequence ID" value="RUT05447.1"/>
    <property type="molecule type" value="Genomic_DNA"/>
</dbReference>
<reference evidence="1" key="1">
    <citation type="submission" date="2018-12" db="EMBL/GenBank/DDBJ databases">
        <authorList>
            <person name="Will S."/>
            <person name="Neumann-Schaal M."/>
            <person name="Henke P."/>
        </authorList>
    </citation>
    <scope>NUCLEOTIDE SEQUENCE</scope>
    <source>
        <strain evidence="1">PCC 7102</strain>
    </source>
</reference>
<comment type="caution">
    <text evidence="1">The sequence shown here is derived from an EMBL/GenBank/DDBJ whole genome shotgun (WGS) entry which is preliminary data.</text>
</comment>
<dbReference type="InterPro" id="IPR013324">
    <property type="entry name" value="RNA_pol_sigma_r3/r4-like"/>
</dbReference>
<organism evidence="1 2">
    <name type="scientific">Dulcicalothrix desertica PCC 7102</name>
    <dbReference type="NCBI Taxonomy" id="232991"/>
    <lineage>
        <taxon>Bacteria</taxon>
        <taxon>Bacillati</taxon>
        <taxon>Cyanobacteriota</taxon>
        <taxon>Cyanophyceae</taxon>
        <taxon>Nostocales</taxon>
        <taxon>Calotrichaceae</taxon>
        <taxon>Dulcicalothrix</taxon>
    </lineage>
</organism>
<dbReference type="OrthoDB" id="514284at2"/>
<reference evidence="1" key="2">
    <citation type="journal article" date="2019" name="Genome Biol. Evol.">
        <title>Day and night: Metabolic profiles and evolutionary relationships of six axenic non-marine cyanobacteria.</title>
        <authorList>
            <person name="Will S.E."/>
            <person name="Henke P."/>
            <person name="Boedeker C."/>
            <person name="Huang S."/>
            <person name="Brinkmann H."/>
            <person name="Rohde M."/>
            <person name="Jarek M."/>
            <person name="Friedl T."/>
            <person name="Seufert S."/>
            <person name="Schumacher M."/>
            <person name="Overmann J."/>
            <person name="Neumann-Schaal M."/>
            <person name="Petersen J."/>
        </authorList>
    </citation>
    <scope>NUCLEOTIDE SEQUENCE [LARGE SCALE GENOMIC DNA]</scope>
    <source>
        <strain evidence="1">PCC 7102</strain>
    </source>
</reference>
<sequence>MSYLARQLLLIVLIFATVFMAPGIANALPPQLNKNVVVTDTTKSNLIELDLTPRQRQMIQAINQGHNREIAKILNQSEQKSLVKLIRSGSTLNQAVDKLNLESDKRDIIKALSQVYDLKMKTLISGF</sequence>
<keyword evidence="2" id="KW-1185">Reference proteome</keyword>
<evidence type="ECO:0000313" key="2">
    <source>
        <dbReference type="Proteomes" id="UP000271624"/>
    </source>
</evidence>